<dbReference type="PANTHER" id="PTHR43788">
    <property type="entry name" value="DNA2/NAM7 HELICASE FAMILY MEMBER"/>
    <property type="match status" value="1"/>
</dbReference>
<dbReference type="InterPro" id="IPR041679">
    <property type="entry name" value="DNA2/NAM7-like_C"/>
</dbReference>
<keyword evidence="1" id="KW-0547">Nucleotide-binding</keyword>
<dbReference type="GO" id="GO:0005524">
    <property type="term" value="F:ATP binding"/>
    <property type="evidence" value="ECO:0007669"/>
    <property type="project" value="UniProtKB-KW"/>
</dbReference>
<dbReference type="Pfam" id="PF13087">
    <property type="entry name" value="AAA_12"/>
    <property type="match status" value="1"/>
</dbReference>
<evidence type="ECO:0000256" key="2">
    <source>
        <dbReference type="ARBA" id="ARBA00022801"/>
    </source>
</evidence>
<evidence type="ECO:0000256" key="3">
    <source>
        <dbReference type="ARBA" id="ARBA00022806"/>
    </source>
</evidence>
<dbReference type="OrthoDB" id="5851052at2759"/>
<dbReference type="EMBL" id="JARK01001450">
    <property type="protein sequence ID" value="EYC00610.1"/>
    <property type="molecule type" value="Genomic_DNA"/>
</dbReference>
<name>A0A016TD96_9BILA</name>
<dbReference type="GO" id="GO:0043139">
    <property type="term" value="F:5'-3' DNA helicase activity"/>
    <property type="evidence" value="ECO:0007669"/>
    <property type="project" value="TreeGrafter"/>
</dbReference>
<sequence length="163" mass="17765">MIDTLLCARAVPVAPLVTTFRAHPALNALPNRIAYNGTLISGAREDERRLLLDIVKFPNPQTPFVFVDVEGSSVKSASHSHSNIAEAGVCRTLVDGLLKAGVSKESIAIITFYKEQHRQLEVYARTAGVDLSTVDAIQGREKDAVVLLTTKTDFDPETSEFLD</sequence>
<keyword evidence="7" id="KW-1185">Reference proteome</keyword>
<dbReference type="InterPro" id="IPR050534">
    <property type="entry name" value="Coronavir_polyprotein_1ab"/>
</dbReference>
<evidence type="ECO:0000259" key="5">
    <source>
        <dbReference type="Pfam" id="PF13087"/>
    </source>
</evidence>
<proteinExistence type="predicted"/>
<dbReference type="PANTHER" id="PTHR43788:SF16">
    <property type="entry name" value="HELICASE WITH ZINC FINGER 2"/>
    <property type="match status" value="1"/>
</dbReference>
<dbReference type="AlphaFoldDB" id="A0A016TD96"/>
<dbReference type="GO" id="GO:0016787">
    <property type="term" value="F:hydrolase activity"/>
    <property type="evidence" value="ECO:0007669"/>
    <property type="project" value="UniProtKB-KW"/>
</dbReference>
<keyword evidence="2" id="KW-0378">Hydrolase</keyword>
<keyword evidence="3" id="KW-0347">Helicase</keyword>
<dbReference type="SUPFAM" id="SSF52540">
    <property type="entry name" value="P-loop containing nucleoside triphosphate hydrolases"/>
    <property type="match status" value="1"/>
</dbReference>
<dbReference type="Gene3D" id="3.40.50.300">
    <property type="entry name" value="P-loop containing nucleotide triphosphate hydrolases"/>
    <property type="match status" value="1"/>
</dbReference>
<dbReference type="STRING" id="53326.A0A016TD96"/>
<evidence type="ECO:0000313" key="6">
    <source>
        <dbReference type="EMBL" id="EYC00610.1"/>
    </source>
</evidence>
<protein>
    <recommendedName>
        <fullName evidence="5">DNA2/NAM7 helicase-like C-terminal domain-containing protein</fullName>
    </recommendedName>
</protein>
<evidence type="ECO:0000313" key="7">
    <source>
        <dbReference type="Proteomes" id="UP000024635"/>
    </source>
</evidence>
<dbReference type="Proteomes" id="UP000024635">
    <property type="component" value="Unassembled WGS sequence"/>
</dbReference>
<dbReference type="InterPro" id="IPR047187">
    <property type="entry name" value="SF1_C_Upf1"/>
</dbReference>
<dbReference type="CDD" id="cd18808">
    <property type="entry name" value="SF1_C_Upf1"/>
    <property type="match status" value="1"/>
</dbReference>
<feature type="domain" description="DNA2/NAM7 helicase-like C-terminal" evidence="5">
    <location>
        <begin position="8"/>
        <end position="153"/>
    </location>
</feature>
<gene>
    <name evidence="6" type="primary">Acey_s0114.g437</name>
    <name evidence="6" type="ORF">Y032_0114g437</name>
</gene>
<evidence type="ECO:0000256" key="4">
    <source>
        <dbReference type="ARBA" id="ARBA00022840"/>
    </source>
</evidence>
<keyword evidence="4" id="KW-0067">ATP-binding</keyword>
<accession>A0A016TD96</accession>
<evidence type="ECO:0000256" key="1">
    <source>
        <dbReference type="ARBA" id="ARBA00022741"/>
    </source>
</evidence>
<reference evidence="7" key="1">
    <citation type="journal article" date="2015" name="Nat. Genet.">
        <title>The genome and transcriptome of the zoonotic hookworm Ancylostoma ceylanicum identify infection-specific gene families.</title>
        <authorList>
            <person name="Schwarz E.M."/>
            <person name="Hu Y."/>
            <person name="Antoshechkin I."/>
            <person name="Miller M.M."/>
            <person name="Sternberg P.W."/>
            <person name="Aroian R.V."/>
        </authorList>
    </citation>
    <scope>NUCLEOTIDE SEQUENCE</scope>
    <source>
        <strain evidence="7">HY135</strain>
    </source>
</reference>
<comment type="caution">
    <text evidence="6">The sequence shown here is derived from an EMBL/GenBank/DDBJ whole genome shotgun (WGS) entry which is preliminary data.</text>
</comment>
<dbReference type="InterPro" id="IPR027417">
    <property type="entry name" value="P-loop_NTPase"/>
</dbReference>
<organism evidence="6 7">
    <name type="scientific">Ancylostoma ceylanicum</name>
    <dbReference type="NCBI Taxonomy" id="53326"/>
    <lineage>
        <taxon>Eukaryota</taxon>
        <taxon>Metazoa</taxon>
        <taxon>Ecdysozoa</taxon>
        <taxon>Nematoda</taxon>
        <taxon>Chromadorea</taxon>
        <taxon>Rhabditida</taxon>
        <taxon>Rhabditina</taxon>
        <taxon>Rhabditomorpha</taxon>
        <taxon>Strongyloidea</taxon>
        <taxon>Ancylostomatidae</taxon>
        <taxon>Ancylostomatinae</taxon>
        <taxon>Ancylostoma</taxon>
    </lineage>
</organism>